<dbReference type="InterPro" id="IPR003660">
    <property type="entry name" value="HAMP_dom"/>
</dbReference>
<name>A0ABV9EPJ6_9ACTN</name>
<keyword evidence="6" id="KW-0812">Transmembrane</keyword>
<keyword evidence="7" id="KW-0418">Kinase</keyword>
<dbReference type="CDD" id="cd06225">
    <property type="entry name" value="HAMP"/>
    <property type="match status" value="1"/>
</dbReference>
<feature type="domain" description="HAMP" evidence="12">
    <location>
        <begin position="149"/>
        <end position="202"/>
    </location>
</feature>
<dbReference type="Proteomes" id="UP001595891">
    <property type="component" value="Unassembled WGS sequence"/>
</dbReference>
<comment type="caution">
    <text evidence="13">The sequence shown here is derived from an EMBL/GenBank/DDBJ whole genome shotgun (WGS) entry which is preliminary data.</text>
</comment>
<accession>A0ABV9EPJ6</accession>
<evidence type="ECO:0000256" key="4">
    <source>
        <dbReference type="ARBA" id="ARBA00022553"/>
    </source>
</evidence>
<dbReference type="RefSeq" id="WP_262850285.1">
    <property type="nucleotide sequence ID" value="NZ_JANZYP010000100.1"/>
</dbReference>
<dbReference type="InterPro" id="IPR003661">
    <property type="entry name" value="HisK_dim/P_dom"/>
</dbReference>
<dbReference type="PROSITE" id="PS50885">
    <property type="entry name" value="HAMP"/>
    <property type="match status" value="1"/>
</dbReference>
<proteinExistence type="predicted"/>
<organism evidence="13 14">
    <name type="scientific">Sphaerisporangium corydalis</name>
    <dbReference type="NCBI Taxonomy" id="1441875"/>
    <lineage>
        <taxon>Bacteria</taxon>
        <taxon>Bacillati</taxon>
        <taxon>Actinomycetota</taxon>
        <taxon>Actinomycetes</taxon>
        <taxon>Streptosporangiales</taxon>
        <taxon>Streptosporangiaceae</taxon>
        <taxon>Sphaerisporangium</taxon>
    </lineage>
</organism>
<evidence type="ECO:0000313" key="13">
    <source>
        <dbReference type="EMBL" id="MFC4591600.1"/>
    </source>
</evidence>
<dbReference type="PROSITE" id="PS50109">
    <property type="entry name" value="HIS_KIN"/>
    <property type="match status" value="1"/>
</dbReference>
<dbReference type="Pfam" id="PF00512">
    <property type="entry name" value="HisKA"/>
    <property type="match status" value="1"/>
</dbReference>
<evidence type="ECO:0000256" key="8">
    <source>
        <dbReference type="ARBA" id="ARBA00022989"/>
    </source>
</evidence>
<evidence type="ECO:0000256" key="10">
    <source>
        <dbReference type="ARBA" id="ARBA00023136"/>
    </source>
</evidence>
<comment type="catalytic activity">
    <reaction evidence="1">
        <text>ATP + protein L-histidine = ADP + protein N-phospho-L-histidine.</text>
        <dbReference type="EC" id="2.7.13.3"/>
    </reaction>
</comment>
<evidence type="ECO:0000256" key="5">
    <source>
        <dbReference type="ARBA" id="ARBA00022679"/>
    </source>
</evidence>
<comment type="subcellular location">
    <subcellularLocation>
        <location evidence="2">Cell membrane</location>
    </subcellularLocation>
</comment>
<keyword evidence="14" id="KW-1185">Reference proteome</keyword>
<dbReference type="EC" id="2.7.13.3" evidence="3"/>
<keyword evidence="8" id="KW-1133">Transmembrane helix</keyword>
<dbReference type="GO" id="GO:0005524">
    <property type="term" value="F:ATP binding"/>
    <property type="evidence" value="ECO:0007669"/>
    <property type="project" value="UniProtKB-KW"/>
</dbReference>
<reference evidence="14" key="1">
    <citation type="journal article" date="2019" name="Int. J. Syst. Evol. Microbiol.">
        <title>The Global Catalogue of Microorganisms (GCM) 10K type strain sequencing project: providing services to taxonomists for standard genome sequencing and annotation.</title>
        <authorList>
            <consortium name="The Broad Institute Genomics Platform"/>
            <consortium name="The Broad Institute Genome Sequencing Center for Infectious Disease"/>
            <person name="Wu L."/>
            <person name="Ma J."/>
        </authorList>
    </citation>
    <scope>NUCLEOTIDE SEQUENCE [LARGE SCALE GENOMIC DNA]</scope>
    <source>
        <strain evidence="14">CCUG 49560</strain>
    </source>
</reference>
<dbReference type="InterPro" id="IPR036097">
    <property type="entry name" value="HisK_dim/P_sf"/>
</dbReference>
<keyword evidence="13" id="KW-0547">Nucleotide-binding</keyword>
<sequence>MSTVIQQMFTDSVWHDTREQVTAVAATIRAGQVPAVIIPVVPGVDLVQVVTPGGQVIAASPAARGKPAISTIRPSTRDPITDAQTCADPEPGCLRLTVLRAGTTSDSPLIYAARRAPSIQSTGFIAAAVSVQTAALIALAGWTSWKITGQTLRPVDTIRSQLAQITFHDLSGRVPQPPGQDEVAKLAATANHTLDRLERAVQTRRQFVTDASHELRTPLAGLRLQLEEAQLHPGETDLPHLLDRMLADTERLQQIVTDLLYMAGVEAAVTTARERVDLGDLVRGELKHRRDPHPTRLALARGVTVVGASHQLSRALTNLLDNAQRHAEHVVEVAVSRQGDHAVLSIGDDGAGIAEADREKIFERFTRLDAARSRDRGGTGLGLAIASDIAIAHRGTISVGRSATGGARFELHLPLAT</sequence>
<dbReference type="PANTHER" id="PTHR45436:SF5">
    <property type="entry name" value="SENSOR HISTIDINE KINASE TRCS"/>
    <property type="match status" value="1"/>
</dbReference>
<dbReference type="SMART" id="SM00387">
    <property type="entry name" value="HATPase_c"/>
    <property type="match status" value="1"/>
</dbReference>
<evidence type="ECO:0000256" key="3">
    <source>
        <dbReference type="ARBA" id="ARBA00012438"/>
    </source>
</evidence>
<dbReference type="Gene3D" id="1.10.287.130">
    <property type="match status" value="1"/>
</dbReference>
<keyword evidence="5" id="KW-0808">Transferase</keyword>
<keyword evidence="4" id="KW-0597">Phosphoprotein</keyword>
<dbReference type="Gene3D" id="3.30.565.10">
    <property type="entry name" value="Histidine kinase-like ATPase, C-terminal domain"/>
    <property type="match status" value="1"/>
</dbReference>
<keyword evidence="10" id="KW-0472">Membrane</keyword>
<evidence type="ECO:0000256" key="7">
    <source>
        <dbReference type="ARBA" id="ARBA00022777"/>
    </source>
</evidence>
<dbReference type="InterPro" id="IPR005467">
    <property type="entry name" value="His_kinase_dom"/>
</dbReference>
<evidence type="ECO:0000259" key="12">
    <source>
        <dbReference type="PROSITE" id="PS50885"/>
    </source>
</evidence>
<gene>
    <name evidence="13" type="ORF">ACFO8L_36290</name>
</gene>
<dbReference type="InterPro" id="IPR050428">
    <property type="entry name" value="TCS_sensor_his_kinase"/>
</dbReference>
<keyword evidence="9" id="KW-0902">Two-component regulatory system</keyword>
<dbReference type="InterPro" id="IPR003594">
    <property type="entry name" value="HATPase_dom"/>
</dbReference>
<evidence type="ECO:0000259" key="11">
    <source>
        <dbReference type="PROSITE" id="PS50109"/>
    </source>
</evidence>
<dbReference type="InterPro" id="IPR036890">
    <property type="entry name" value="HATPase_C_sf"/>
</dbReference>
<protein>
    <recommendedName>
        <fullName evidence="3">histidine kinase</fullName>
        <ecNumber evidence="3">2.7.13.3</ecNumber>
    </recommendedName>
</protein>
<dbReference type="SMART" id="SM00388">
    <property type="entry name" value="HisKA"/>
    <property type="match status" value="1"/>
</dbReference>
<evidence type="ECO:0000313" key="14">
    <source>
        <dbReference type="Proteomes" id="UP001595891"/>
    </source>
</evidence>
<dbReference type="EMBL" id="JBHSFN010000034">
    <property type="protein sequence ID" value="MFC4591600.1"/>
    <property type="molecule type" value="Genomic_DNA"/>
</dbReference>
<dbReference type="InterPro" id="IPR004358">
    <property type="entry name" value="Sig_transdc_His_kin-like_C"/>
</dbReference>
<keyword evidence="13" id="KW-0067">ATP-binding</keyword>
<evidence type="ECO:0000256" key="2">
    <source>
        <dbReference type="ARBA" id="ARBA00004236"/>
    </source>
</evidence>
<evidence type="ECO:0000256" key="1">
    <source>
        <dbReference type="ARBA" id="ARBA00000085"/>
    </source>
</evidence>
<dbReference type="SUPFAM" id="SSF55874">
    <property type="entry name" value="ATPase domain of HSP90 chaperone/DNA topoisomerase II/histidine kinase"/>
    <property type="match status" value="1"/>
</dbReference>
<dbReference type="SMART" id="SM00304">
    <property type="entry name" value="HAMP"/>
    <property type="match status" value="1"/>
</dbReference>
<evidence type="ECO:0000256" key="9">
    <source>
        <dbReference type="ARBA" id="ARBA00023012"/>
    </source>
</evidence>
<dbReference type="Pfam" id="PF02518">
    <property type="entry name" value="HATPase_c"/>
    <property type="match status" value="1"/>
</dbReference>
<dbReference type="PRINTS" id="PR00344">
    <property type="entry name" value="BCTRLSENSOR"/>
</dbReference>
<dbReference type="SUPFAM" id="SSF47384">
    <property type="entry name" value="Homodimeric domain of signal transducing histidine kinase"/>
    <property type="match status" value="1"/>
</dbReference>
<dbReference type="PANTHER" id="PTHR45436">
    <property type="entry name" value="SENSOR HISTIDINE KINASE YKOH"/>
    <property type="match status" value="1"/>
</dbReference>
<evidence type="ECO:0000256" key="6">
    <source>
        <dbReference type="ARBA" id="ARBA00022692"/>
    </source>
</evidence>
<dbReference type="CDD" id="cd00082">
    <property type="entry name" value="HisKA"/>
    <property type="match status" value="1"/>
</dbReference>
<feature type="domain" description="Histidine kinase" evidence="11">
    <location>
        <begin position="210"/>
        <end position="417"/>
    </location>
</feature>